<evidence type="ECO:0000313" key="2">
    <source>
        <dbReference type="Proteomes" id="UP000445000"/>
    </source>
</evidence>
<keyword evidence="2" id="KW-1185">Reference proteome</keyword>
<dbReference type="SUPFAM" id="SSF51735">
    <property type="entry name" value="NAD(P)-binding Rossmann-fold domains"/>
    <property type="match status" value="1"/>
</dbReference>
<reference evidence="2" key="1">
    <citation type="submission" date="2020-01" db="EMBL/GenBank/DDBJ databases">
        <title>'Steroidobacter agaridevorans' sp. nov., agar-degrading bacteria isolated from rhizosphere soils.</title>
        <authorList>
            <person name="Ikenaga M."/>
            <person name="Kataoka M."/>
            <person name="Murouchi A."/>
            <person name="Katsuragi S."/>
            <person name="Sakai M."/>
        </authorList>
    </citation>
    <scope>NUCLEOTIDE SEQUENCE [LARGE SCALE GENOMIC DNA]</scope>
    <source>
        <strain evidence="2">YU21-B</strain>
    </source>
</reference>
<dbReference type="RefSeq" id="WP_161811531.1">
    <property type="nucleotide sequence ID" value="NZ_BLJN01000002.1"/>
</dbReference>
<dbReference type="AlphaFoldDB" id="A0A829YA15"/>
<protein>
    <submittedName>
        <fullName evidence="1">Oxidoreductase</fullName>
    </submittedName>
</protein>
<dbReference type="Pfam" id="PF00106">
    <property type="entry name" value="adh_short"/>
    <property type="match status" value="1"/>
</dbReference>
<dbReference type="PANTHER" id="PTHR44147:SF2">
    <property type="entry name" value="DEHYDROGENASE_REDUCTASE SDR FAMILY MEMBER 1"/>
    <property type="match status" value="1"/>
</dbReference>
<proteinExistence type="predicted"/>
<dbReference type="Gene3D" id="3.40.50.720">
    <property type="entry name" value="NAD(P)-binding Rossmann-like Domain"/>
    <property type="match status" value="1"/>
</dbReference>
<dbReference type="Proteomes" id="UP000445000">
    <property type="component" value="Unassembled WGS sequence"/>
</dbReference>
<comment type="caution">
    <text evidence="1">The sequence shown here is derived from an EMBL/GenBank/DDBJ whole genome shotgun (WGS) entry which is preliminary data.</text>
</comment>
<sequence>MRSLSNKVAVVTGASRGIGKGIALALAEEGATVYVTGRTVTPGSYPLPGTVGETAVEVDRRGGKGIAVQVDHANDAQVAALFERVKAEQGRLDILVNNAFSLPEDLTEPKSFWEKPLSNWEMVDVGVRSNFVAAWHAAQIMAPQRSGLIVATSGYVGVTYTYGVVFGTCKAAVDRMARDMAIELKPYNVASVSLWLGLTFTERAERNLSRNPAMKQQTVTDPNVGSSVEFPGRVIAALAKDPNVLKRTGGTYIAAELAREYGVTDINGNVPPSLRAQRGSPIWAPV</sequence>
<dbReference type="InterPro" id="IPR002347">
    <property type="entry name" value="SDR_fam"/>
</dbReference>
<evidence type="ECO:0000313" key="1">
    <source>
        <dbReference type="EMBL" id="GFE79771.1"/>
    </source>
</evidence>
<gene>
    <name evidence="1" type="ORF">GCM10011487_17710</name>
</gene>
<organism evidence="1 2">
    <name type="scientific">Steroidobacter agaridevorans</name>
    <dbReference type="NCBI Taxonomy" id="2695856"/>
    <lineage>
        <taxon>Bacteria</taxon>
        <taxon>Pseudomonadati</taxon>
        <taxon>Pseudomonadota</taxon>
        <taxon>Gammaproteobacteria</taxon>
        <taxon>Steroidobacterales</taxon>
        <taxon>Steroidobacteraceae</taxon>
        <taxon>Steroidobacter</taxon>
    </lineage>
</organism>
<accession>A0A829YA15</accession>
<dbReference type="EMBL" id="BLJN01000002">
    <property type="protein sequence ID" value="GFE79771.1"/>
    <property type="molecule type" value="Genomic_DNA"/>
</dbReference>
<name>A0A829YA15_9GAMM</name>
<dbReference type="InterPro" id="IPR036291">
    <property type="entry name" value="NAD(P)-bd_dom_sf"/>
</dbReference>
<dbReference type="PANTHER" id="PTHR44147">
    <property type="entry name" value="DEHYDROGENASE/REDUCTASE SDR FAMILY MEMBER 1"/>
    <property type="match status" value="1"/>
</dbReference>
<dbReference type="PRINTS" id="PR00081">
    <property type="entry name" value="GDHRDH"/>
</dbReference>